<comment type="caution">
    <text evidence="1">The sequence shown here is derived from an EMBL/GenBank/DDBJ whole genome shotgun (WGS) entry which is preliminary data.</text>
</comment>
<dbReference type="AlphaFoldDB" id="A0A5B7HM17"/>
<reference evidence="1 2" key="1">
    <citation type="submission" date="2019-05" db="EMBL/GenBank/DDBJ databases">
        <title>Another draft genome of Portunus trituberculatus and its Hox gene families provides insights of decapod evolution.</title>
        <authorList>
            <person name="Jeong J.-H."/>
            <person name="Song I."/>
            <person name="Kim S."/>
            <person name="Choi T."/>
            <person name="Kim D."/>
            <person name="Ryu S."/>
            <person name="Kim W."/>
        </authorList>
    </citation>
    <scope>NUCLEOTIDE SEQUENCE [LARGE SCALE GENOMIC DNA]</scope>
    <source>
        <tissue evidence="1">Muscle</tissue>
    </source>
</reference>
<accession>A0A5B7HM17</accession>
<evidence type="ECO:0000313" key="2">
    <source>
        <dbReference type="Proteomes" id="UP000324222"/>
    </source>
</evidence>
<gene>
    <name evidence="1" type="ORF">E2C01_063979</name>
</gene>
<sequence>MVHAQLLYATFYVGHSVGNVWVTRGLARNLRNCVRGKVVRDSRGRTRKGLVCFRYHPRMDHVVRLFSRILTV</sequence>
<organism evidence="1 2">
    <name type="scientific">Portunus trituberculatus</name>
    <name type="common">Swimming crab</name>
    <name type="synonym">Neptunus trituberculatus</name>
    <dbReference type="NCBI Taxonomy" id="210409"/>
    <lineage>
        <taxon>Eukaryota</taxon>
        <taxon>Metazoa</taxon>
        <taxon>Ecdysozoa</taxon>
        <taxon>Arthropoda</taxon>
        <taxon>Crustacea</taxon>
        <taxon>Multicrustacea</taxon>
        <taxon>Malacostraca</taxon>
        <taxon>Eumalacostraca</taxon>
        <taxon>Eucarida</taxon>
        <taxon>Decapoda</taxon>
        <taxon>Pleocyemata</taxon>
        <taxon>Brachyura</taxon>
        <taxon>Eubrachyura</taxon>
        <taxon>Portunoidea</taxon>
        <taxon>Portunidae</taxon>
        <taxon>Portuninae</taxon>
        <taxon>Portunus</taxon>
    </lineage>
</organism>
<keyword evidence="2" id="KW-1185">Reference proteome</keyword>
<dbReference type="Proteomes" id="UP000324222">
    <property type="component" value="Unassembled WGS sequence"/>
</dbReference>
<evidence type="ECO:0000313" key="1">
    <source>
        <dbReference type="EMBL" id="MPC69748.1"/>
    </source>
</evidence>
<name>A0A5B7HM17_PORTR</name>
<proteinExistence type="predicted"/>
<dbReference type="EMBL" id="VSRR010029927">
    <property type="protein sequence ID" value="MPC69748.1"/>
    <property type="molecule type" value="Genomic_DNA"/>
</dbReference>
<protein>
    <submittedName>
        <fullName evidence="1">Uncharacterized protein</fullName>
    </submittedName>
</protein>